<dbReference type="EMBL" id="JAIZAY010000014">
    <property type="protein sequence ID" value="KAJ8028858.1"/>
    <property type="molecule type" value="Genomic_DNA"/>
</dbReference>
<sequence length="140" mass="16193">MDIQQLNEKIQSEGSNPIVYLDDVIHAIHNYDFSDETVLNNFVRAFTDHALPSLTKSKRKFEDFTADICEACLKKRRTEFFQLAGEIFDQSNLVRWQKRPEQVSRMVRSLSEVVLQDTESPRVSPESASECVTKMMKAFT</sequence>
<accession>A0A9Q1H0L0</accession>
<dbReference type="AlphaFoldDB" id="A0A9Q1H0L0"/>
<protein>
    <submittedName>
        <fullName evidence="1">Uncharacterized protein</fullName>
    </submittedName>
</protein>
<proteinExistence type="predicted"/>
<organism evidence="1 2">
    <name type="scientific">Holothuria leucospilota</name>
    <name type="common">Black long sea cucumber</name>
    <name type="synonym">Mertensiothuria leucospilota</name>
    <dbReference type="NCBI Taxonomy" id="206669"/>
    <lineage>
        <taxon>Eukaryota</taxon>
        <taxon>Metazoa</taxon>
        <taxon>Echinodermata</taxon>
        <taxon>Eleutherozoa</taxon>
        <taxon>Echinozoa</taxon>
        <taxon>Holothuroidea</taxon>
        <taxon>Aspidochirotacea</taxon>
        <taxon>Aspidochirotida</taxon>
        <taxon>Holothuriidae</taxon>
        <taxon>Holothuria</taxon>
    </lineage>
</organism>
<keyword evidence="2" id="KW-1185">Reference proteome</keyword>
<reference evidence="1" key="1">
    <citation type="submission" date="2021-10" db="EMBL/GenBank/DDBJ databases">
        <title>Tropical sea cucumber genome reveals ecological adaptation and Cuvierian tubules defense mechanism.</title>
        <authorList>
            <person name="Chen T."/>
        </authorList>
    </citation>
    <scope>NUCLEOTIDE SEQUENCE</scope>
    <source>
        <strain evidence="1">Nanhai2018</strain>
        <tissue evidence="1">Muscle</tissue>
    </source>
</reference>
<dbReference type="OrthoDB" id="10623905at2759"/>
<dbReference type="Proteomes" id="UP001152320">
    <property type="component" value="Chromosome 14"/>
</dbReference>
<name>A0A9Q1H0L0_HOLLE</name>
<gene>
    <name evidence="1" type="ORF">HOLleu_28104</name>
</gene>
<comment type="caution">
    <text evidence="1">The sequence shown here is derived from an EMBL/GenBank/DDBJ whole genome shotgun (WGS) entry which is preliminary data.</text>
</comment>
<evidence type="ECO:0000313" key="1">
    <source>
        <dbReference type="EMBL" id="KAJ8028858.1"/>
    </source>
</evidence>
<evidence type="ECO:0000313" key="2">
    <source>
        <dbReference type="Proteomes" id="UP001152320"/>
    </source>
</evidence>